<reference evidence="2" key="1">
    <citation type="submission" date="2014-10" db="EMBL/GenBank/DDBJ databases">
        <title>Genome sequencing of Vitellibacter sp. D-24.</title>
        <authorList>
            <person name="Thevarajoo S."/>
            <person name="Selvaratnam C."/>
            <person name="Goh K.M."/>
            <person name="Chong C.S."/>
        </authorList>
    </citation>
    <scope>NUCLEOTIDE SEQUENCE [LARGE SCALE GENOMIC DNA]</scope>
    <source>
        <strain evidence="2">D-24</strain>
    </source>
</reference>
<proteinExistence type="predicted"/>
<evidence type="ECO:0000313" key="1">
    <source>
        <dbReference type="EMBL" id="KXN98155.1"/>
    </source>
</evidence>
<dbReference type="PROSITE" id="PS51257">
    <property type="entry name" value="PROKAR_LIPOPROTEIN"/>
    <property type="match status" value="1"/>
</dbReference>
<name>A0A137RF97_9FLAO</name>
<protein>
    <recommendedName>
        <fullName evidence="3">DUF4270 domain-containing protein</fullName>
    </recommendedName>
</protein>
<dbReference type="Proteomes" id="UP000070138">
    <property type="component" value="Unassembled WGS sequence"/>
</dbReference>
<dbReference type="PATRIC" id="fig|1548749.3.peg.2694"/>
<accession>A0A137RF97</accession>
<dbReference type="AlphaFoldDB" id="A0A137RF97"/>
<reference evidence="1 2" key="2">
    <citation type="journal article" date="2016" name="Int. J. Syst. Evol. Microbiol.">
        <title>Vitellibacter aquimaris sp. nov., a marine bacterium isolated from seawater.</title>
        <authorList>
            <person name="Thevarajoo S."/>
            <person name="Selvaratnam C."/>
            <person name="Goh K.M."/>
            <person name="Hong K.W."/>
            <person name="Chan X.Y."/>
            <person name="Chan K.G."/>
            <person name="Chong C.S."/>
        </authorList>
    </citation>
    <scope>NUCLEOTIDE SEQUENCE [LARGE SCALE GENOMIC DNA]</scope>
    <source>
        <strain evidence="1 2">D-24</strain>
    </source>
</reference>
<gene>
    <name evidence="1" type="ORF">LS48_12905</name>
</gene>
<dbReference type="EMBL" id="JRWG01000010">
    <property type="protein sequence ID" value="KXN98155.1"/>
    <property type="molecule type" value="Genomic_DNA"/>
</dbReference>
<organism evidence="1 2">
    <name type="scientific">Aequorivita aquimaris</name>
    <dbReference type="NCBI Taxonomy" id="1548749"/>
    <lineage>
        <taxon>Bacteria</taxon>
        <taxon>Pseudomonadati</taxon>
        <taxon>Bacteroidota</taxon>
        <taxon>Flavobacteriia</taxon>
        <taxon>Flavobacteriales</taxon>
        <taxon>Flavobacteriaceae</taxon>
        <taxon>Aequorivita</taxon>
    </lineage>
</organism>
<dbReference type="OrthoDB" id="1466062at2"/>
<dbReference type="Pfam" id="PF14092">
    <property type="entry name" value="DUF4270"/>
    <property type="match status" value="1"/>
</dbReference>
<dbReference type="STRING" id="1548749.LS48_12905"/>
<dbReference type="InterPro" id="IPR025366">
    <property type="entry name" value="DUF4270"/>
</dbReference>
<dbReference type="RefSeq" id="WP_062622916.1">
    <property type="nucleotide sequence ID" value="NZ_JRWG01000010.1"/>
</dbReference>
<evidence type="ECO:0000313" key="2">
    <source>
        <dbReference type="Proteomes" id="UP000070138"/>
    </source>
</evidence>
<evidence type="ECO:0008006" key="3">
    <source>
        <dbReference type="Google" id="ProtNLM"/>
    </source>
</evidence>
<comment type="caution">
    <text evidence="1">The sequence shown here is derived from an EMBL/GenBank/DDBJ whole genome shotgun (WGS) entry which is preliminary data.</text>
</comment>
<sequence>MKIKNLLPLAGAIFFIIIAFSSCQEDISTLGSEVLGTETPNGILDESQSVIAYSRKLGPLQSNRLPAYQLGVYNDPVYGKSTVNLLSQLTLESNDPSFGENATVDSVFVYLPYFSTGTTVDSVTTYELDSIYGTTPINVSIFESKYFLREYDPNTGFEEFQNYYTTQGDVFEGYLGEELASVENFLPTKNSYVIFEGEENEEEITPGLRIKLDSTFFQNNVIDMEGTPELRNSNNFKNFLRGLYFKVNSPTDNGSLFIFDVTKAYVSIFYSYDNEDEPDERDNAVFKLNFSGGISVNTFTNQLPTQIQTAVENPNIETGNENLYLRGGDGIISVVELFGKDNDNNGVADQLETLRDKKWLVNEANLIFYVNQDLMVGGATEPERIIIYDLKNSNVLADYNLDPTNGLEAVDALTNHYGKLQRGSDGNGEYYKLKITTHISNLINKDSTNVPLGIVVSQNVLTRTTQKLQNPMEPNIEQIPSSTVISPEGTILYGNATPNQEKRLKLQIYYTEPN</sequence>
<keyword evidence="2" id="KW-1185">Reference proteome</keyword>